<organism evidence="2 3">
    <name type="scientific">Noviluteimonas lactosilytica</name>
    <dbReference type="NCBI Taxonomy" id="2888523"/>
    <lineage>
        <taxon>Bacteria</taxon>
        <taxon>Pseudomonadati</taxon>
        <taxon>Pseudomonadota</taxon>
        <taxon>Gammaproteobacteria</taxon>
        <taxon>Lysobacterales</taxon>
        <taxon>Lysobacteraceae</taxon>
        <taxon>Noviluteimonas</taxon>
    </lineage>
</organism>
<feature type="transmembrane region" description="Helical" evidence="1">
    <location>
        <begin position="230"/>
        <end position="251"/>
    </location>
</feature>
<reference evidence="2" key="1">
    <citation type="submission" date="2021-10" db="EMBL/GenBank/DDBJ databases">
        <authorList>
            <person name="Lyu M."/>
            <person name="Wang X."/>
            <person name="Meng X."/>
            <person name="Xu K."/>
        </authorList>
    </citation>
    <scope>NUCLEOTIDE SEQUENCE</scope>
    <source>
        <strain evidence="2">A6</strain>
    </source>
</reference>
<dbReference type="EMBL" id="JAJGAK010000001">
    <property type="protein sequence ID" value="MCC8361533.1"/>
    <property type="molecule type" value="Genomic_DNA"/>
</dbReference>
<protein>
    <submittedName>
        <fullName evidence="2">Uncharacterized protein</fullName>
    </submittedName>
</protein>
<sequence>MISDSFSLMRGGPVYRVMHGLGVIRPGVPTAPLVAVLLVAVAFVPLAFFAMGERMLLPGQGGIALLGDYAVLARLLVAIPILVFAAAPSDDVLRGAMRYVGRSGLVPEIEHARFEAIVHRARALRDSSVPEVLCALIAVGSAFWTNAHFSHVEGLSHWALDADGTLSKAGAWFAWVAAPVFRFVGLIWIWRFLLWAYVLWRLSRLHLSLHAAHPDGAGGLGFLSPTQARFAVMSFTGGCLVSGDVLVRMVYANGQLQQVQWELIGYIVGSTLLIFAPLLCMLPRMASIRRRGLLDLGALGQRAATAFDERWRPTSKEGGESLLESPNPSAIADFTAMYGTARSMSVVPVNRMTLLAAAFLAALPFLPALLHAISIDELLQRLLGVLA</sequence>
<feature type="transmembrane region" description="Helical" evidence="1">
    <location>
        <begin position="63"/>
        <end position="87"/>
    </location>
</feature>
<accession>A0ABS8JD47</accession>
<feature type="transmembrane region" description="Helical" evidence="1">
    <location>
        <begin position="263"/>
        <end position="282"/>
    </location>
</feature>
<proteinExistence type="predicted"/>
<dbReference type="RefSeq" id="WP_230525187.1">
    <property type="nucleotide sequence ID" value="NZ_JAJGAK010000001.1"/>
</dbReference>
<gene>
    <name evidence="2" type="ORF">LK996_00330</name>
</gene>
<evidence type="ECO:0000313" key="3">
    <source>
        <dbReference type="Proteomes" id="UP001165293"/>
    </source>
</evidence>
<keyword evidence="1" id="KW-0472">Membrane</keyword>
<feature type="transmembrane region" description="Helical" evidence="1">
    <location>
        <begin position="172"/>
        <end position="200"/>
    </location>
</feature>
<keyword evidence="1" id="KW-1133">Transmembrane helix</keyword>
<evidence type="ECO:0000313" key="2">
    <source>
        <dbReference type="EMBL" id="MCC8361533.1"/>
    </source>
</evidence>
<name>A0ABS8JD47_9GAMM</name>
<feature type="transmembrane region" description="Helical" evidence="1">
    <location>
        <begin position="31"/>
        <end position="51"/>
    </location>
</feature>
<feature type="transmembrane region" description="Helical" evidence="1">
    <location>
        <begin position="352"/>
        <end position="373"/>
    </location>
</feature>
<dbReference type="Proteomes" id="UP001165293">
    <property type="component" value="Unassembled WGS sequence"/>
</dbReference>
<comment type="caution">
    <text evidence="2">The sequence shown here is derived from an EMBL/GenBank/DDBJ whole genome shotgun (WGS) entry which is preliminary data.</text>
</comment>
<keyword evidence="1" id="KW-0812">Transmembrane</keyword>
<evidence type="ECO:0000256" key="1">
    <source>
        <dbReference type="SAM" id="Phobius"/>
    </source>
</evidence>
<keyword evidence="3" id="KW-1185">Reference proteome</keyword>